<keyword evidence="1" id="KW-1133">Transmembrane helix</keyword>
<feature type="transmembrane region" description="Helical" evidence="1">
    <location>
        <begin position="26"/>
        <end position="46"/>
    </location>
</feature>
<protein>
    <submittedName>
        <fullName evidence="3">Tad-like Flp pilus-assembly family protein</fullName>
    </submittedName>
</protein>
<comment type="caution">
    <text evidence="3">The sequence shown here is derived from an EMBL/GenBank/DDBJ whole genome shotgun (WGS) entry which is preliminary data.</text>
</comment>
<accession>A0AAW3EU47</accession>
<keyword evidence="1" id="KW-0472">Membrane</keyword>
<evidence type="ECO:0000313" key="3">
    <source>
        <dbReference type="EMBL" id="KGC10264.1"/>
    </source>
</evidence>
<dbReference type="KEGG" id="bgo:BM43_3115"/>
<dbReference type="Proteomes" id="UP000029590">
    <property type="component" value="Unassembled WGS sequence"/>
</dbReference>
<gene>
    <name evidence="3" type="ORF">DM48_5730</name>
</gene>
<dbReference type="AlphaFoldDB" id="A0AAW3EU47"/>
<evidence type="ECO:0000313" key="4">
    <source>
        <dbReference type="Proteomes" id="UP000029590"/>
    </source>
</evidence>
<evidence type="ECO:0000259" key="2">
    <source>
        <dbReference type="Pfam" id="PF09977"/>
    </source>
</evidence>
<sequence>MKPAQSRRIGLSIPGRTIVGRRRERGAFAVMTLIFLAATISILGVIDIGNAFFERRDLQRIADMAALAGAQRLDNACAQAPVTATAAATKNGLNTGTGDTITVGCGRWDPSVNAAPSYYVPAANVGTGSSNPNALQLNGVQVKLTRQVRHFFVGPTQTVRASSTARATAIDVFSVGATLAQLGGTSCSGTPASSSANPGLVNGLLGALLGSKSGLNLSLVSYQALACTNVRLADIATSAGVGTIDQLLALNLSLSQFLKLIANALQQTSVVNANLQASLGALQAMISANVNGGNLNLGGPNGLLNIALANTQSAATATVSLLDLIMVGAEVANSNNAVAVNIPSVALGGLTGTQLQVQIISPPSIGIGEGGINPATGQWRTQASTAAVGLYLVVDLGLKQVPIVGPLLQLVGVNVDVTLPLYLQVGTGKAVLNSTQCAQTAAASTATITATPGVANLCIGTPPLNSKGMISLSSTYSCKSPAQIINAQIAPFGILNLLQLTVSVSNISVQVQGAAQTHTFSGVAGLDSDYWTVNSNALGSALANALAQLATAQISPNLGLLGNLISVALPSNFVGTILGILQPVLGPLLSALDAVIVPLLNLLGVQVGAATVHQISLTCGVAQTVY</sequence>
<feature type="domain" description="DUF2134" evidence="2">
    <location>
        <begin position="68"/>
        <end position="165"/>
    </location>
</feature>
<organism evidence="3 4">
    <name type="scientific">Burkholderia gladioli</name>
    <name type="common">Pseudomonas marginata</name>
    <name type="synonym">Phytomonas marginata</name>
    <dbReference type="NCBI Taxonomy" id="28095"/>
    <lineage>
        <taxon>Bacteria</taxon>
        <taxon>Pseudomonadati</taxon>
        <taxon>Pseudomonadota</taxon>
        <taxon>Betaproteobacteria</taxon>
        <taxon>Burkholderiales</taxon>
        <taxon>Burkholderiaceae</taxon>
        <taxon>Burkholderia</taxon>
    </lineage>
</organism>
<proteinExistence type="predicted"/>
<dbReference type="InterPro" id="IPR018705">
    <property type="entry name" value="DUF2134_membrane"/>
</dbReference>
<evidence type="ECO:0000256" key="1">
    <source>
        <dbReference type="SAM" id="Phobius"/>
    </source>
</evidence>
<name>A0AAW3EU47_BURGA</name>
<dbReference type="EMBL" id="JPGG01000018">
    <property type="protein sequence ID" value="KGC10264.1"/>
    <property type="molecule type" value="Genomic_DNA"/>
</dbReference>
<reference evidence="3 4" key="1">
    <citation type="submission" date="2014-04" db="EMBL/GenBank/DDBJ databases">
        <authorList>
            <person name="Bishop-Lilly K.A."/>
            <person name="Broomall S.M."/>
            <person name="Chain P.S."/>
            <person name="Chertkov O."/>
            <person name="Coyne S.R."/>
            <person name="Daligault H.E."/>
            <person name="Davenport K.W."/>
            <person name="Erkkila T."/>
            <person name="Frey K.G."/>
            <person name="Gibbons H.S."/>
            <person name="Gu W."/>
            <person name="Jaissle J."/>
            <person name="Johnson S.L."/>
            <person name="Koroleva G.I."/>
            <person name="Ladner J.T."/>
            <person name="Lo C.-C."/>
            <person name="Minogue T.D."/>
            <person name="Munk C."/>
            <person name="Palacios G.F."/>
            <person name="Redden C.L."/>
            <person name="Rosenzweig C.N."/>
            <person name="Scholz M.B."/>
            <person name="Teshima H."/>
            <person name="Xu Y."/>
        </authorList>
    </citation>
    <scope>NUCLEOTIDE SEQUENCE [LARGE SCALE GENOMIC DNA]</scope>
    <source>
        <strain evidence="4">gladioli</strain>
    </source>
</reference>
<dbReference type="RefSeq" id="WP_036051740.1">
    <property type="nucleotide sequence ID" value="NZ_CADEVY010000006.1"/>
</dbReference>
<keyword evidence="1" id="KW-0812">Transmembrane</keyword>
<dbReference type="Pfam" id="PF09977">
    <property type="entry name" value="Tad_C"/>
    <property type="match status" value="1"/>
</dbReference>